<dbReference type="Proteomes" id="UP000265862">
    <property type="component" value="Unassembled WGS sequence"/>
</dbReference>
<proteinExistence type="inferred from homology"/>
<keyword evidence="4" id="KW-0233">DNA recombination</keyword>
<dbReference type="InterPro" id="IPR013762">
    <property type="entry name" value="Integrase-like_cat_sf"/>
</dbReference>
<evidence type="ECO:0000256" key="3">
    <source>
        <dbReference type="ARBA" id="ARBA00023125"/>
    </source>
</evidence>
<evidence type="ECO:0000256" key="4">
    <source>
        <dbReference type="ARBA" id="ARBA00023172"/>
    </source>
</evidence>
<dbReference type="Pfam" id="PF14657">
    <property type="entry name" value="Arm-DNA-bind_4"/>
    <property type="match status" value="1"/>
</dbReference>
<comment type="caution">
    <text evidence="8">The sequence shown here is derived from an EMBL/GenBank/DDBJ whole genome shotgun (WGS) entry which is preliminary data.</text>
</comment>
<dbReference type="InterPro" id="IPR044068">
    <property type="entry name" value="CB"/>
</dbReference>
<evidence type="ECO:0000259" key="7">
    <source>
        <dbReference type="PROSITE" id="PS51900"/>
    </source>
</evidence>
<evidence type="ECO:0000313" key="9">
    <source>
        <dbReference type="Proteomes" id="UP000265862"/>
    </source>
</evidence>
<name>A0A396T835_9LACO</name>
<dbReference type="InterPro" id="IPR028259">
    <property type="entry name" value="AP2-like_int_N"/>
</dbReference>
<protein>
    <submittedName>
        <fullName evidence="8">Site-specific integrase</fullName>
    </submittedName>
</protein>
<dbReference type="GO" id="GO:0006310">
    <property type="term" value="P:DNA recombination"/>
    <property type="evidence" value="ECO:0007669"/>
    <property type="project" value="UniProtKB-KW"/>
</dbReference>
<evidence type="ECO:0000256" key="1">
    <source>
        <dbReference type="ARBA" id="ARBA00008857"/>
    </source>
</evidence>
<accession>A0A396T835</accession>
<dbReference type="EMBL" id="QOCV01000001">
    <property type="protein sequence ID" value="RHW55433.1"/>
    <property type="molecule type" value="Genomic_DNA"/>
</dbReference>
<dbReference type="PROSITE" id="PS51900">
    <property type="entry name" value="CB"/>
    <property type="match status" value="1"/>
</dbReference>
<keyword evidence="2" id="KW-0229">DNA integration</keyword>
<organism evidence="8 9">
    <name type="scientific">Lactobacillus bombicola</name>
    <dbReference type="NCBI Taxonomy" id="1505723"/>
    <lineage>
        <taxon>Bacteria</taxon>
        <taxon>Bacillati</taxon>
        <taxon>Bacillota</taxon>
        <taxon>Bacilli</taxon>
        <taxon>Lactobacillales</taxon>
        <taxon>Lactobacillaceae</taxon>
        <taxon>Lactobacillus</taxon>
    </lineage>
</organism>
<sequence length="361" mass="42246">MAYFKKRGNSWQAQVSWYDTDNIRKYKTKSGFATKTQAKKWANEFEVAKDKNQITNYDPIFIEYFLDWAKTYRIPGKTTTSVDRYYQIYKHLKEYFKNQKLSKISRSQYQKFINEYGSKHAKITVQKNHSTISACVNDAIADKIITTDFTKRINLIWDKDKTRTVDYLTNKEVVALLANLKNKINPRFTSRYMIITALYTGMRIGEIMALEWADINFKRNTISITKTYDYINNKLKEPKTPSSVRTIRVNDSLLNLLQQLNTNNQKFVFADKNGKIPSPAGINKVLRIHLKECDINRSGFHFHSLRHTHVAMLLFKGIDLYAISKRLGHSNMTITAKAYAYMLEEYKAQQDDKIESILNEI</sequence>
<dbReference type="RefSeq" id="WP_118897513.1">
    <property type="nucleotide sequence ID" value="NZ_QOCV01000001.1"/>
</dbReference>
<dbReference type="GO" id="GO:0015074">
    <property type="term" value="P:DNA integration"/>
    <property type="evidence" value="ECO:0007669"/>
    <property type="project" value="UniProtKB-KW"/>
</dbReference>
<dbReference type="InterPro" id="IPR002104">
    <property type="entry name" value="Integrase_catalytic"/>
</dbReference>
<dbReference type="InterPro" id="IPR010998">
    <property type="entry name" value="Integrase_recombinase_N"/>
</dbReference>
<feature type="domain" description="Tyr recombinase" evidence="6">
    <location>
        <begin position="163"/>
        <end position="352"/>
    </location>
</feature>
<dbReference type="InterPro" id="IPR050090">
    <property type="entry name" value="Tyrosine_recombinase_XerCD"/>
</dbReference>
<dbReference type="InterPro" id="IPR011010">
    <property type="entry name" value="DNA_brk_join_enz"/>
</dbReference>
<gene>
    <name evidence="8" type="ORF">DS835_00805</name>
</gene>
<dbReference type="Gene3D" id="1.10.443.10">
    <property type="entry name" value="Intergrase catalytic core"/>
    <property type="match status" value="1"/>
</dbReference>
<dbReference type="PROSITE" id="PS51898">
    <property type="entry name" value="TYR_RECOMBINASE"/>
    <property type="match status" value="1"/>
</dbReference>
<evidence type="ECO:0000259" key="6">
    <source>
        <dbReference type="PROSITE" id="PS51898"/>
    </source>
</evidence>
<dbReference type="Pfam" id="PF14659">
    <property type="entry name" value="Phage_int_SAM_3"/>
    <property type="match status" value="1"/>
</dbReference>
<evidence type="ECO:0000256" key="5">
    <source>
        <dbReference type="PROSITE-ProRule" id="PRU01248"/>
    </source>
</evidence>
<comment type="similarity">
    <text evidence="1">Belongs to the 'phage' integrase family.</text>
</comment>
<dbReference type="AlphaFoldDB" id="A0A396T835"/>
<dbReference type="PANTHER" id="PTHR30349:SF64">
    <property type="entry name" value="PROPHAGE INTEGRASE INTD-RELATED"/>
    <property type="match status" value="1"/>
</dbReference>
<dbReference type="InterPro" id="IPR004107">
    <property type="entry name" value="Integrase_SAM-like_N"/>
</dbReference>
<dbReference type="PANTHER" id="PTHR30349">
    <property type="entry name" value="PHAGE INTEGRASE-RELATED"/>
    <property type="match status" value="1"/>
</dbReference>
<dbReference type="Gene3D" id="1.10.150.130">
    <property type="match status" value="1"/>
</dbReference>
<dbReference type="SUPFAM" id="SSF56349">
    <property type="entry name" value="DNA breaking-rejoining enzymes"/>
    <property type="match status" value="1"/>
</dbReference>
<dbReference type="GO" id="GO:0003677">
    <property type="term" value="F:DNA binding"/>
    <property type="evidence" value="ECO:0007669"/>
    <property type="project" value="UniProtKB-UniRule"/>
</dbReference>
<evidence type="ECO:0000256" key="2">
    <source>
        <dbReference type="ARBA" id="ARBA00022908"/>
    </source>
</evidence>
<evidence type="ECO:0000313" key="8">
    <source>
        <dbReference type="EMBL" id="RHW55433.1"/>
    </source>
</evidence>
<keyword evidence="3 5" id="KW-0238">DNA-binding</keyword>
<dbReference type="Pfam" id="PF00589">
    <property type="entry name" value="Phage_integrase"/>
    <property type="match status" value="1"/>
</dbReference>
<feature type="domain" description="Core-binding (CB)" evidence="7">
    <location>
        <begin position="56"/>
        <end position="140"/>
    </location>
</feature>
<reference evidence="8 9" key="1">
    <citation type="submission" date="2018-07" db="EMBL/GenBank/DDBJ databases">
        <title>Genome sequences of six Lactobacillus spp. isolated from bumble bee guts.</title>
        <authorList>
            <person name="Motta E.V.S."/>
            <person name="Moran N.A."/>
        </authorList>
    </citation>
    <scope>NUCLEOTIDE SEQUENCE [LARGE SCALE GENOMIC DNA]</scope>
    <source>
        <strain evidence="8 9">OCC3</strain>
    </source>
</reference>
<dbReference type="CDD" id="cd01189">
    <property type="entry name" value="INT_ICEBs1_C_like"/>
    <property type="match status" value="1"/>
</dbReference>